<proteinExistence type="predicted"/>
<evidence type="ECO:0000313" key="3">
    <source>
        <dbReference type="Proteomes" id="UP000037237"/>
    </source>
</evidence>
<keyword evidence="1" id="KW-0472">Membrane</keyword>
<evidence type="ECO:0000256" key="1">
    <source>
        <dbReference type="SAM" id="Phobius"/>
    </source>
</evidence>
<dbReference type="EMBL" id="LFWU01000005">
    <property type="protein sequence ID" value="KON34584.1"/>
    <property type="molecule type" value="Genomic_DNA"/>
</dbReference>
<reference evidence="2 3" key="1">
    <citation type="submission" date="2015-06" db="EMBL/GenBank/DDBJ databases">
        <title>New insights into the roles of widespread benthic archaea in carbon and nitrogen cycling.</title>
        <authorList>
            <person name="Lazar C.S."/>
            <person name="Baker B.J."/>
            <person name="Seitz K.W."/>
            <person name="Hyde A.S."/>
            <person name="Dick G.J."/>
            <person name="Hinrichs K.-U."/>
            <person name="Teske A.P."/>
        </authorList>
    </citation>
    <scope>NUCLEOTIDE SEQUENCE [LARGE SCALE GENOMIC DNA]</scope>
    <source>
        <strain evidence="2">SG8-32-1</strain>
    </source>
</reference>
<protein>
    <submittedName>
        <fullName evidence="2">Uncharacterized protein</fullName>
    </submittedName>
</protein>
<name>A0A0M0C1I7_9ARCH</name>
<keyword evidence="1" id="KW-0812">Transmembrane</keyword>
<accession>A0A0M0C1I7</accession>
<feature type="transmembrane region" description="Helical" evidence="1">
    <location>
        <begin position="134"/>
        <end position="153"/>
    </location>
</feature>
<comment type="caution">
    <text evidence="2">The sequence shown here is derived from an EMBL/GenBank/DDBJ whole genome shotgun (WGS) entry which is preliminary data.</text>
</comment>
<dbReference type="Proteomes" id="UP000037237">
    <property type="component" value="Unassembled WGS sequence"/>
</dbReference>
<gene>
    <name evidence="2" type="ORF">AC477_00340</name>
</gene>
<organism evidence="2 3">
    <name type="scientific">miscellaneous Crenarchaeota group-1 archaeon SG8-32-1</name>
    <dbReference type="NCBI Taxonomy" id="1685124"/>
    <lineage>
        <taxon>Archaea</taxon>
        <taxon>Candidatus Bathyarchaeota</taxon>
        <taxon>MCG-1</taxon>
    </lineage>
</organism>
<keyword evidence="1" id="KW-1133">Transmembrane helix</keyword>
<evidence type="ECO:0000313" key="2">
    <source>
        <dbReference type="EMBL" id="KON34584.1"/>
    </source>
</evidence>
<dbReference type="AlphaFoldDB" id="A0A0M0C1I7"/>
<sequence>MNKKICIIGFSALLLIIVLFNTSLTFAQNEWDWCIVSAYGIIEIEAEIPVGSVTFSVSNLPTGTTVTNTIEVSRDSGENYNITLNPGDRVIVTWLDMAPSAYTILDGSEPNYKFINFEGRVWVATVNGTQIPEFPAILIAPLFMAATLLALVYRKKRMK</sequence>